<dbReference type="InterPro" id="IPR000587">
    <property type="entry name" value="Creatinase_N"/>
</dbReference>
<gene>
    <name evidence="6" type="ORF">CO007_01570</name>
</gene>
<evidence type="ECO:0000259" key="4">
    <source>
        <dbReference type="Pfam" id="PF00557"/>
    </source>
</evidence>
<name>A0A2M8GN94_9BACT</name>
<protein>
    <recommendedName>
        <fullName evidence="8">Xaa-Pro dipeptidase</fullName>
    </recommendedName>
</protein>
<dbReference type="InterPro" id="IPR001131">
    <property type="entry name" value="Peptidase_M24B_aminopep-P_CS"/>
</dbReference>
<organism evidence="6 7">
    <name type="scientific">Candidatus Roizmanbacteria bacterium CG_4_8_14_3_um_filter_36_10</name>
    <dbReference type="NCBI Taxonomy" id="1974834"/>
    <lineage>
        <taxon>Bacteria</taxon>
        <taxon>Candidatus Roizmaniibacteriota</taxon>
    </lineage>
</organism>
<dbReference type="SUPFAM" id="SSF55920">
    <property type="entry name" value="Creatinase/aminopeptidase"/>
    <property type="match status" value="1"/>
</dbReference>
<dbReference type="Pfam" id="PF01321">
    <property type="entry name" value="Creatinase_N"/>
    <property type="match status" value="1"/>
</dbReference>
<dbReference type="SUPFAM" id="SSF53092">
    <property type="entry name" value="Creatinase/prolidase N-terminal domain"/>
    <property type="match status" value="1"/>
</dbReference>
<evidence type="ECO:0000259" key="5">
    <source>
        <dbReference type="Pfam" id="PF01321"/>
    </source>
</evidence>
<dbReference type="PANTHER" id="PTHR46112">
    <property type="entry name" value="AMINOPEPTIDASE"/>
    <property type="match status" value="1"/>
</dbReference>
<keyword evidence="2" id="KW-0378">Hydrolase</keyword>
<dbReference type="PANTHER" id="PTHR46112:SF2">
    <property type="entry name" value="XAA-PRO AMINOPEPTIDASE P-RELATED"/>
    <property type="match status" value="1"/>
</dbReference>
<sequence length="377" mass="44183">MLDQIDKLQNQFKEKNLDGLLISNYYNILYLTGFKTLTKDEREAWVLVTINNTYIFSDGRYFQKYQISNIKYQKFRPKVDRPLGEKIKYKLISSEKGLIAYLREIITEEKLRMIGFEGEDLRVNELRRLEQTVPAIKFIPTDKLLLIQREIKDREEIEKIKKACQIGDQCLKEIIPTIRFNQTEKEIAFRIEFWLKEKGLNIAFPPLVAIDQNSAIPHYDTESNGQEKVKKNSLILIDFGVDFQNYLSDMTRVVFFGKPRTEQINVYQKLSKAQRLTMKQCRNINSLKKIDEYCRSRIVNHGLPSYPHSTGHGVGLEIHEYPKISQTSTDVLKPNQVFTIEPGIYFPGKWGMRIEDIIYNKDSQPVVLTKFPKDLII</sequence>
<proteinExistence type="inferred from homology"/>
<dbReference type="InterPro" id="IPR036005">
    <property type="entry name" value="Creatinase/aminopeptidase-like"/>
</dbReference>
<dbReference type="PROSITE" id="PS00491">
    <property type="entry name" value="PROLINE_PEPTIDASE"/>
    <property type="match status" value="1"/>
</dbReference>
<dbReference type="Pfam" id="PF00557">
    <property type="entry name" value="Peptidase_M24"/>
    <property type="match status" value="1"/>
</dbReference>
<evidence type="ECO:0000256" key="1">
    <source>
        <dbReference type="ARBA" id="ARBA00022723"/>
    </source>
</evidence>
<evidence type="ECO:0000313" key="7">
    <source>
        <dbReference type="Proteomes" id="UP000229370"/>
    </source>
</evidence>
<dbReference type="InterPro" id="IPR029149">
    <property type="entry name" value="Creatin/AminoP/Spt16_N"/>
</dbReference>
<dbReference type="InterPro" id="IPR000994">
    <property type="entry name" value="Pept_M24"/>
</dbReference>
<evidence type="ECO:0000313" key="6">
    <source>
        <dbReference type="EMBL" id="PJC82014.1"/>
    </source>
</evidence>
<keyword evidence="1 3" id="KW-0479">Metal-binding</keyword>
<feature type="domain" description="Creatinase N-terminal" evidence="5">
    <location>
        <begin position="5"/>
        <end position="151"/>
    </location>
</feature>
<feature type="domain" description="Peptidase M24" evidence="4">
    <location>
        <begin position="158"/>
        <end position="359"/>
    </location>
</feature>
<dbReference type="EMBL" id="PFQK01000032">
    <property type="protein sequence ID" value="PJC82014.1"/>
    <property type="molecule type" value="Genomic_DNA"/>
</dbReference>
<dbReference type="GO" id="GO:0016787">
    <property type="term" value="F:hydrolase activity"/>
    <property type="evidence" value="ECO:0007669"/>
    <property type="project" value="UniProtKB-KW"/>
</dbReference>
<evidence type="ECO:0000256" key="3">
    <source>
        <dbReference type="RuleBase" id="RU000590"/>
    </source>
</evidence>
<reference evidence="7" key="1">
    <citation type="submission" date="2017-09" db="EMBL/GenBank/DDBJ databases">
        <title>Depth-based differentiation of microbial function through sediment-hosted aquifers and enrichment of novel symbionts in the deep terrestrial subsurface.</title>
        <authorList>
            <person name="Probst A.J."/>
            <person name="Ladd B."/>
            <person name="Jarett J.K."/>
            <person name="Geller-Mcgrath D.E."/>
            <person name="Sieber C.M.K."/>
            <person name="Emerson J.B."/>
            <person name="Anantharaman K."/>
            <person name="Thomas B.C."/>
            <person name="Malmstrom R."/>
            <person name="Stieglmeier M."/>
            <person name="Klingl A."/>
            <person name="Woyke T."/>
            <person name="Ryan C.M."/>
            <person name="Banfield J.F."/>
        </authorList>
    </citation>
    <scope>NUCLEOTIDE SEQUENCE [LARGE SCALE GENOMIC DNA]</scope>
</reference>
<dbReference type="Proteomes" id="UP000229370">
    <property type="component" value="Unassembled WGS sequence"/>
</dbReference>
<comment type="similarity">
    <text evidence="3">Belongs to the peptidase M24B family.</text>
</comment>
<dbReference type="AlphaFoldDB" id="A0A2M8GN94"/>
<evidence type="ECO:0000256" key="2">
    <source>
        <dbReference type="ARBA" id="ARBA00022801"/>
    </source>
</evidence>
<accession>A0A2M8GN94</accession>
<evidence type="ECO:0008006" key="8">
    <source>
        <dbReference type="Google" id="ProtNLM"/>
    </source>
</evidence>
<dbReference type="Gene3D" id="3.40.350.10">
    <property type="entry name" value="Creatinase/prolidase N-terminal domain"/>
    <property type="match status" value="1"/>
</dbReference>
<dbReference type="GO" id="GO:0046872">
    <property type="term" value="F:metal ion binding"/>
    <property type="evidence" value="ECO:0007669"/>
    <property type="project" value="UniProtKB-KW"/>
</dbReference>
<dbReference type="InterPro" id="IPR050659">
    <property type="entry name" value="Peptidase_M24B"/>
</dbReference>
<comment type="caution">
    <text evidence="6">The sequence shown here is derived from an EMBL/GenBank/DDBJ whole genome shotgun (WGS) entry which is preliminary data.</text>
</comment>
<dbReference type="Gene3D" id="3.90.230.10">
    <property type="entry name" value="Creatinase/methionine aminopeptidase superfamily"/>
    <property type="match status" value="1"/>
</dbReference>